<dbReference type="STRING" id="243090.RB2358"/>
<protein>
    <submittedName>
        <fullName evidence="1">Uncharacterized protein</fullName>
    </submittedName>
</protein>
<proteinExistence type="predicted"/>
<gene>
    <name evidence="1" type="ordered locus">RB2358</name>
</gene>
<organism evidence="1 2">
    <name type="scientific">Rhodopirellula baltica (strain DSM 10527 / NCIMB 13988 / SH1)</name>
    <dbReference type="NCBI Taxonomy" id="243090"/>
    <lineage>
        <taxon>Bacteria</taxon>
        <taxon>Pseudomonadati</taxon>
        <taxon>Planctomycetota</taxon>
        <taxon>Planctomycetia</taxon>
        <taxon>Pirellulales</taxon>
        <taxon>Pirellulaceae</taxon>
        <taxon>Rhodopirellula</taxon>
    </lineage>
</organism>
<name>Q7UVZ2_RHOBA</name>
<dbReference type="EnsemblBacteria" id="CAD72579">
    <property type="protein sequence ID" value="CAD72579"/>
    <property type="gene ID" value="RB2358"/>
</dbReference>
<keyword evidence="2" id="KW-1185">Reference proteome</keyword>
<sequence>MPDSMRRCKQLLLIRLGRTCRSFLPETNPVELTHCSVSLADSAVCGVGTKNSVEQTVGFVLERDA</sequence>
<evidence type="ECO:0000313" key="2">
    <source>
        <dbReference type="Proteomes" id="UP000001025"/>
    </source>
</evidence>
<dbReference type="HOGENOM" id="CLU_2846909_0_0_0"/>
<reference evidence="1 2" key="1">
    <citation type="journal article" date="2003" name="Proc. Natl. Acad. Sci. U.S.A.">
        <title>Complete genome sequence of the marine planctomycete Pirellula sp. strain 1.</title>
        <authorList>
            <person name="Gloeckner F.O."/>
            <person name="Kube M."/>
            <person name="Bauer M."/>
            <person name="Teeling H."/>
            <person name="Lombardot T."/>
            <person name="Ludwig W."/>
            <person name="Gade D."/>
            <person name="Beck A."/>
            <person name="Borzym K."/>
            <person name="Heitmann K."/>
            <person name="Rabus R."/>
            <person name="Schlesner H."/>
            <person name="Amann R."/>
            <person name="Reinhardt R."/>
        </authorList>
    </citation>
    <scope>NUCLEOTIDE SEQUENCE [LARGE SCALE GENOMIC DNA]</scope>
    <source>
        <strain evidence="2">DSM 10527 / NCIMB 13988 / SH1</strain>
    </source>
</reference>
<dbReference type="AlphaFoldDB" id="Q7UVZ2"/>
<dbReference type="EMBL" id="BX294137">
    <property type="protein sequence ID" value="CAD72579.1"/>
    <property type="molecule type" value="Genomic_DNA"/>
</dbReference>
<accession>Q7UVZ2</accession>
<evidence type="ECO:0000313" key="1">
    <source>
        <dbReference type="EMBL" id="CAD72579.1"/>
    </source>
</evidence>
<dbReference type="KEGG" id="rba:RB2358"/>
<dbReference type="InParanoid" id="Q7UVZ2"/>
<dbReference type="Proteomes" id="UP000001025">
    <property type="component" value="Chromosome"/>
</dbReference>